<evidence type="ECO:0000256" key="3">
    <source>
        <dbReference type="ARBA" id="ARBA00022448"/>
    </source>
</evidence>
<dbReference type="EMBL" id="VSSQ01011052">
    <property type="protein sequence ID" value="MPM45884.1"/>
    <property type="molecule type" value="Genomic_DNA"/>
</dbReference>
<dbReference type="InterPro" id="IPR036259">
    <property type="entry name" value="MFS_trans_sf"/>
</dbReference>
<feature type="transmembrane region" description="Helical" evidence="7">
    <location>
        <begin position="138"/>
        <end position="158"/>
    </location>
</feature>
<dbReference type="GO" id="GO:0016020">
    <property type="term" value="C:membrane"/>
    <property type="evidence" value="ECO:0007669"/>
    <property type="project" value="TreeGrafter"/>
</dbReference>
<evidence type="ECO:0000256" key="2">
    <source>
        <dbReference type="ARBA" id="ARBA00008335"/>
    </source>
</evidence>
<keyword evidence="6 7" id="KW-0472">Membrane</keyword>
<keyword evidence="5 7" id="KW-1133">Transmembrane helix</keyword>
<dbReference type="PANTHER" id="PTHR23514:SF3">
    <property type="entry name" value="BYPASS OF STOP CODON PROTEIN 6"/>
    <property type="match status" value="1"/>
</dbReference>
<evidence type="ECO:0000256" key="1">
    <source>
        <dbReference type="ARBA" id="ARBA00004127"/>
    </source>
</evidence>
<comment type="caution">
    <text evidence="8">The sequence shown here is derived from an EMBL/GenBank/DDBJ whole genome shotgun (WGS) entry which is preliminary data.</text>
</comment>
<organism evidence="8">
    <name type="scientific">bioreactor metagenome</name>
    <dbReference type="NCBI Taxonomy" id="1076179"/>
    <lineage>
        <taxon>unclassified sequences</taxon>
        <taxon>metagenomes</taxon>
        <taxon>ecological metagenomes</taxon>
    </lineage>
</organism>
<accession>A0A645A810</accession>
<dbReference type="InterPro" id="IPR011701">
    <property type="entry name" value="MFS"/>
</dbReference>
<dbReference type="AlphaFoldDB" id="A0A645A810"/>
<evidence type="ECO:0000256" key="7">
    <source>
        <dbReference type="SAM" id="Phobius"/>
    </source>
</evidence>
<evidence type="ECO:0000256" key="4">
    <source>
        <dbReference type="ARBA" id="ARBA00022692"/>
    </source>
</evidence>
<sequence length="167" mass="17183">MENGFGYFTESLFTLELGAASFGAYAISAYWASMALSRLLFGLLPLRPERALVACLGISGALFFALRLLKLPLPALVVCALIGFAFGPVWSSLMNLAAARCPGSSGGAMGLMSAGCGLGGAVFPALMGLISARLNLRAAFLLLALAAAIAALLSLLAVQRTKIEPKG</sequence>
<dbReference type="InterPro" id="IPR051788">
    <property type="entry name" value="MFS_Transporter"/>
</dbReference>
<dbReference type="SUPFAM" id="SSF103473">
    <property type="entry name" value="MFS general substrate transporter"/>
    <property type="match status" value="1"/>
</dbReference>
<keyword evidence="3" id="KW-0813">Transport</keyword>
<dbReference type="GO" id="GO:0022857">
    <property type="term" value="F:transmembrane transporter activity"/>
    <property type="evidence" value="ECO:0007669"/>
    <property type="project" value="InterPro"/>
</dbReference>
<comment type="subcellular location">
    <subcellularLocation>
        <location evidence="1">Endomembrane system</location>
        <topology evidence="1">Multi-pass membrane protein</topology>
    </subcellularLocation>
</comment>
<name>A0A645A810_9ZZZZ</name>
<feature type="transmembrane region" description="Helical" evidence="7">
    <location>
        <begin position="75"/>
        <end position="98"/>
    </location>
</feature>
<comment type="similarity">
    <text evidence="2">Belongs to the major facilitator superfamily.</text>
</comment>
<feature type="transmembrane region" description="Helical" evidence="7">
    <location>
        <begin position="22"/>
        <end position="44"/>
    </location>
</feature>
<dbReference type="Pfam" id="PF07690">
    <property type="entry name" value="MFS_1"/>
    <property type="match status" value="1"/>
</dbReference>
<evidence type="ECO:0008006" key="9">
    <source>
        <dbReference type="Google" id="ProtNLM"/>
    </source>
</evidence>
<dbReference type="GO" id="GO:0012505">
    <property type="term" value="C:endomembrane system"/>
    <property type="evidence" value="ECO:0007669"/>
    <property type="project" value="UniProtKB-SubCell"/>
</dbReference>
<evidence type="ECO:0000313" key="8">
    <source>
        <dbReference type="EMBL" id="MPM45884.1"/>
    </source>
</evidence>
<feature type="transmembrane region" description="Helical" evidence="7">
    <location>
        <begin position="110"/>
        <end position="132"/>
    </location>
</feature>
<reference evidence="8" key="1">
    <citation type="submission" date="2019-08" db="EMBL/GenBank/DDBJ databases">
        <authorList>
            <person name="Kucharzyk K."/>
            <person name="Murdoch R.W."/>
            <person name="Higgins S."/>
            <person name="Loffler F."/>
        </authorList>
    </citation>
    <scope>NUCLEOTIDE SEQUENCE</scope>
</reference>
<evidence type="ECO:0000256" key="6">
    <source>
        <dbReference type="ARBA" id="ARBA00023136"/>
    </source>
</evidence>
<dbReference type="PANTHER" id="PTHR23514">
    <property type="entry name" value="BYPASS OF STOP CODON PROTEIN 6"/>
    <property type="match status" value="1"/>
</dbReference>
<gene>
    <name evidence="8" type="ORF">SDC9_92576</name>
</gene>
<feature type="transmembrane region" description="Helical" evidence="7">
    <location>
        <begin position="51"/>
        <end position="69"/>
    </location>
</feature>
<evidence type="ECO:0000256" key="5">
    <source>
        <dbReference type="ARBA" id="ARBA00022989"/>
    </source>
</evidence>
<protein>
    <recommendedName>
        <fullName evidence="9">Major facilitator superfamily (MFS) profile domain-containing protein</fullName>
    </recommendedName>
</protein>
<proteinExistence type="inferred from homology"/>
<dbReference type="Gene3D" id="1.20.1250.20">
    <property type="entry name" value="MFS general substrate transporter like domains"/>
    <property type="match status" value="1"/>
</dbReference>
<keyword evidence="4 7" id="KW-0812">Transmembrane</keyword>